<dbReference type="PROSITE" id="PS51318">
    <property type="entry name" value="TAT"/>
    <property type="match status" value="1"/>
</dbReference>
<feature type="signal peptide" evidence="1">
    <location>
        <begin position="1"/>
        <end position="36"/>
    </location>
</feature>
<accession>A0ABP9DAK2</accession>
<feature type="domain" description="P68 RBP/TagC-like beta-propeller" evidence="2">
    <location>
        <begin position="131"/>
        <end position="377"/>
    </location>
</feature>
<dbReference type="Proteomes" id="UP001501752">
    <property type="component" value="Unassembled WGS sequence"/>
</dbReference>
<feature type="chain" id="PRO_5046375962" description="P68 RBP/TagC-like beta-propeller domain-containing protein" evidence="1">
    <location>
        <begin position="37"/>
        <end position="380"/>
    </location>
</feature>
<reference evidence="4" key="1">
    <citation type="journal article" date="2019" name="Int. J. Syst. Evol. Microbiol.">
        <title>The Global Catalogue of Microorganisms (GCM) 10K type strain sequencing project: providing services to taxonomists for standard genome sequencing and annotation.</title>
        <authorList>
            <consortium name="The Broad Institute Genomics Platform"/>
            <consortium name="The Broad Institute Genome Sequencing Center for Infectious Disease"/>
            <person name="Wu L."/>
            <person name="Ma J."/>
        </authorList>
    </citation>
    <scope>NUCLEOTIDE SEQUENCE [LARGE SCALE GENOMIC DNA]</scope>
    <source>
        <strain evidence="4">JCM 13006</strain>
    </source>
</reference>
<evidence type="ECO:0000313" key="3">
    <source>
        <dbReference type="EMBL" id="GAA4836840.1"/>
    </source>
</evidence>
<protein>
    <recommendedName>
        <fullName evidence="2">P68 RBP/TagC-like beta-propeller domain-containing protein</fullName>
    </recommendedName>
</protein>
<keyword evidence="1" id="KW-0732">Signal</keyword>
<sequence length="380" mass="39414">MTSNLTRRNLIRGGTGLAAGTVAALALPGAGTVAEAAGTDPANVPTGTALIDVSNGSTRWLAGVGNQDSSTTLQGIAFDSVNKHLYTLQIAGMSQVAYLRSGSQVAVTQAIGGDDHAESGDLCLTRHDLATGAVTGFMYLLGFGHGVSLGIEPANGSAPAQVWTEAGAGKSGYGQEVVRFPFTDQGVLWTSHPAVRRFGSPDPAATSMTPSVDVDHNLLVIRYALGSAHWFAAYDLAATVATAGTETLPAPLARIQQPPLYKYKADGTPDPTAPATFQGFTSYGQYVYMLDGDPRVSTPSATLTGVDKYAIHTTSFDLNGTGNLPATGYVKSTHSEADAAADPREPEGMAIYTGAGAPRLCFGITNNAGSTRQFDLYYKV</sequence>
<comment type="caution">
    <text evidence="3">The sequence shown here is derived from an EMBL/GenBank/DDBJ whole genome shotgun (WGS) entry which is preliminary data.</text>
</comment>
<keyword evidence="4" id="KW-1185">Reference proteome</keyword>
<dbReference type="RefSeq" id="WP_345695508.1">
    <property type="nucleotide sequence ID" value="NZ_BAABIS010000001.1"/>
</dbReference>
<gene>
    <name evidence="3" type="ORF">GCM10023235_09740</name>
</gene>
<dbReference type="Pfam" id="PF21311">
    <property type="entry name" value="Phage_RBD_prop"/>
    <property type="match status" value="1"/>
</dbReference>
<evidence type="ECO:0000256" key="1">
    <source>
        <dbReference type="SAM" id="SignalP"/>
    </source>
</evidence>
<evidence type="ECO:0000259" key="2">
    <source>
        <dbReference type="Pfam" id="PF21311"/>
    </source>
</evidence>
<organism evidence="3 4">
    <name type="scientific">Kitasatospora terrestris</name>
    <dbReference type="NCBI Taxonomy" id="258051"/>
    <lineage>
        <taxon>Bacteria</taxon>
        <taxon>Bacillati</taxon>
        <taxon>Actinomycetota</taxon>
        <taxon>Actinomycetes</taxon>
        <taxon>Kitasatosporales</taxon>
        <taxon>Streptomycetaceae</taxon>
        <taxon>Kitasatospora</taxon>
    </lineage>
</organism>
<dbReference type="InterPro" id="IPR006311">
    <property type="entry name" value="TAT_signal"/>
</dbReference>
<evidence type="ECO:0000313" key="4">
    <source>
        <dbReference type="Proteomes" id="UP001501752"/>
    </source>
</evidence>
<dbReference type="EMBL" id="BAABIS010000001">
    <property type="protein sequence ID" value="GAA4836840.1"/>
    <property type="molecule type" value="Genomic_DNA"/>
</dbReference>
<proteinExistence type="predicted"/>
<dbReference type="InterPro" id="IPR048799">
    <property type="entry name" value="P68_RBP_TagC-like_beta-prop"/>
</dbReference>
<name>A0ABP9DAK2_9ACTN</name>